<dbReference type="OrthoDB" id="5854875at2759"/>
<keyword evidence="4" id="KW-1015">Disulfide bond</keyword>
<dbReference type="PROSITE" id="PS00799">
    <property type="entry name" value="GRANULINS"/>
    <property type="match status" value="1"/>
</dbReference>
<evidence type="ECO:0000256" key="2">
    <source>
        <dbReference type="ARBA" id="ARBA00010093"/>
    </source>
</evidence>
<feature type="transmembrane region" description="Helical" evidence="5">
    <location>
        <begin position="160"/>
        <end position="180"/>
    </location>
</feature>
<dbReference type="GO" id="GO:0005576">
    <property type="term" value="C:extracellular region"/>
    <property type="evidence" value="ECO:0007669"/>
    <property type="project" value="UniProtKB-SubCell"/>
</dbReference>
<name>A0A3S5CGK1_9PLAT</name>
<dbReference type="SMART" id="SM00277">
    <property type="entry name" value="GRAN"/>
    <property type="match status" value="1"/>
</dbReference>
<keyword evidence="8" id="KW-1185">Reference proteome</keyword>
<evidence type="ECO:0000313" key="7">
    <source>
        <dbReference type="EMBL" id="VEL06655.1"/>
    </source>
</evidence>
<dbReference type="InterPro" id="IPR000118">
    <property type="entry name" value="Granulin"/>
</dbReference>
<dbReference type="InterPro" id="IPR037277">
    <property type="entry name" value="Granulin_sf"/>
</dbReference>
<comment type="similarity">
    <text evidence="2">Belongs to the granulin family.</text>
</comment>
<dbReference type="Proteomes" id="UP000784294">
    <property type="component" value="Unassembled WGS sequence"/>
</dbReference>
<proteinExistence type="inferred from homology"/>
<reference evidence="7" key="1">
    <citation type="submission" date="2018-11" db="EMBL/GenBank/DDBJ databases">
        <authorList>
            <consortium name="Pathogen Informatics"/>
        </authorList>
    </citation>
    <scope>NUCLEOTIDE SEQUENCE</scope>
</reference>
<evidence type="ECO:0000256" key="3">
    <source>
        <dbReference type="ARBA" id="ARBA00022525"/>
    </source>
</evidence>
<dbReference type="Pfam" id="PF00396">
    <property type="entry name" value="Granulin"/>
    <property type="match status" value="1"/>
</dbReference>
<accession>A0A3S5CGK1</accession>
<evidence type="ECO:0000313" key="8">
    <source>
        <dbReference type="Proteomes" id="UP000784294"/>
    </source>
</evidence>
<dbReference type="EMBL" id="CAAALY010000186">
    <property type="protein sequence ID" value="VEL06655.1"/>
    <property type="molecule type" value="Genomic_DNA"/>
</dbReference>
<gene>
    <name evidence="7" type="ORF">PXEA_LOCUS95</name>
</gene>
<dbReference type="AlphaFoldDB" id="A0A3S5CGK1"/>
<protein>
    <recommendedName>
        <fullName evidence="6">Granulins domain-containing protein</fullName>
    </recommendedName>
</protein>
<comment type="caution">
    <text evidence="7">The sequence shown here is derived from an EMBL/GenBank/DDBJ whole genome shotgun (WGS) entry which is preliminary data.</text>
</comment>
<dbReference type="PANTHER" id="PTHR12274">
    <property type="entry name" value="GRANULIN"/>
    <property type="match status" value="1"/>
</dbReference>
<evidence type="ECO:0000256" key="1">
    <source>
        <dbReference type="ARBA" id="ARBA00004613"/>
    </source>
</evidence>
<feature type="domain" description="Granulins" evidence="6">
    <location>
        <begin position="71"/>
        <end position="84"/>
    </location>
</feature>
<dbReference type="InterPro" id="IPR039036">
    <property type="entry name" value="Granulin_fam"/>
</dbReference>
<dbReference type="Gene3D" id="2.10.25.160">
    <property type="entry name" value="Granulin"/>
    <property type="match status" value="2"/>
</dbReference>
<keyword evidence="5" id="KW-0472">Membrane</keyword>
<evidence type="ECO:0000256" key="4">
    <source>
        <dbReference type="ARBA" id="ARBA00023157"/>
    </source>
</evidence>
<keyword evidence="5" id="KW-1133">Transmembrane helix</keyword>
<dbReference type="SUPFAM" id="SSF57277">
    <property type="entry name" value="Granulin repeat"/>
    <property type="match status" value="2"/>
</dbReference>
<keyword evidence="5" id="KW-0812">Transmembrane</keyword>
<keyword evidence="3" id="KW-0964">Secreted</keyword>
<dbReference type="PANTHER" id="PTHR12274:SF3">
    <property type="entry name" value="PROGRANULIN"/>
    <property type="match status" value="1"/>
</dbReference>
<evidence type="ECO:0000256" key="5">
    <source>
        <dbReference type="SAM" id="Phobius"/>
    </source>
</evidence>
<organism evidence="7 8">
    <name type="scientific">Protopolystoma xenopodis</name>
    <dbReference type="NCBI Taxonomy" id="117903"/>
    <lineage>
        <taxon>Eukaryota</taxon>
        <taxon>Metazoa</taxon>
        <taxon>Spiralia</taxon>
        <taxon>Lophotrochozoa</taxon>
        <taxon>Platyhelminthes</taxon>
        <taxon>Monogenea</taxon>
        <taxon>Polyopisthocotylea</taxon>
        <taxon>Polystomatidea</taxon>
        <taxon>Polystomatidae</taxon>
        <taxon>Protopolystoma</taxon>
    </lineage>
</organism>
<evidence type="ECO:0000259" key="6">
    <source>
        <dbReference type="PROSITE" id="PS00799"/>
    </source>
</evidence>
<sequence>MDSLAAQLSSSYIHTPAPVKQTLSTSLVSETAEIKYNVCVDNKTKCPDGSKCCEAGLHKFGCCPMTDAVCCSDHRHCCPSRHKCVKNATLCVPTDSEVLRVSGFSTKLTYVCPDRRFSCANNETCCLMSSGDFGCCPFPLVNSFVFLNEIMLSHTTYQHCTKLVCSYFFSNLCFALLILFTSKKDPSLL</sequence>
<comment type="subcellular location">
    <subcellularLocation>
        <location evidence="1">Secreted</location>
    </subcellularLocation>
</comment>